<sequence length="460" mass="49845">MDYGALALIPPLVVIVLAIVMRTSFEPLLIGCLVGFVIIATHNQTNFFTDFVESTMRVIGDSSSGGSVWVILVCGLYGSLIGLMVRSGGTLKFGDWALQRIRSKKGALMGAWLLGLVIFLDDYLSALAVGLSMRKITDAYKVPRETLAYIVNTTAPPWSVIAPISTWTIFIGSILETTHVAATGQGLATYWKMIPFVAYGYISVLLIPLFIYGVFPWFGKMKKANERAETTGNLFGSSLTMSGVLDITLLNPKKESKVIYFILPMAVALAATIWFDIDALKGVMIAVAFTFIYYLIIKLGTFHQLSETVFSGFNSMVYALAILMMSYVLKDVNDKMGLTQYVLNAVSPYVSKQWLPFAVFFSLSTISVTTGSSWGLYAVAIPIVVPLAQHLGGNVLVCCGAVVSAGVFGANACLYGDATVLTSQSTENSNLDNGLAQLPYAFLAFALSCIAYIIFGYTVY</sequence>
<dbReference type="InterPro" id="IPR018461">
    <property type="entry name" value="Na/H_Antiport_NhaC-like_C"/>
</dbReference>
<evidence type="ECO:0000256" key="5">
    <source>
        <dbReference type="ARBA" id="ARBA00023136"/>
    </source>
</evidence>
<dbReference type="Proteomes" id="UP000598971">
    <property type="component" value="Unassembled WGS sequence"/>
</dbReference>
<comment type="subcellular location">
    <subcellularLocation>
        <location evidence="1">Cell membrane</location>
        <topology evidence="1">Multi-pass membrane protein</topology>
    </subcellularLocation>
</comment>
<dbReference type="PANTHER" id="PTHR43478">
    <property type="entry name" value="NA+/H+ ANTIPORTER-RELATED"/>
    <property type="match status" value="1"/>
</dbReference>
<keyword evidence="2" id="KW-1003">Cell membrane</keyword>
<evidence type="ECO:0000256" key="3">
    <source>
        <dbReference type="ARBA" id="ARBA00022692"/>
    </source>
</evidence>
<dbReference type="EMBL" id="WHPF01000014">
    <property type="protein sequence ID" value="NNV57329.1"/>
    <property type="molecule type" value="Genomic_DNA"/>
</dbReference>
<comment type="caution">
    <text evidence="8">The sequence shown here is derived from an EMBL/GenBank/DDBJ whole genome shotgun (WGS) entry which is preliminary data.</text>
</comment>
<dbReference type="GO" id="GO:0005886">
    <property type="term" value="C:plasma membrane"/>
    <property type="evidence" value="ECO:0007669"/>
    <property type="project" value="UniProtKB-SubCell"/>
</dbReference>
<feature type="transmembrane region" description="Helical" evidence="6">
    <location>
        <begin position="391"/>
        <end position="418"/>
    </location>
</feature>
<evidence type="ECO:0000256" key="6">
    <source>
        <dbReference type="SAM" id="Phobius"/>
    </source>
</evidence>
<feature type="transmembrane region" description="Helical" evidence="6">
    <location>
        <begin position="438"/>
        <end position="459"/>
    </location>
</feature>
<evidence type="ECO:0000313" key="9">
    <source>
        <dbReference type="Proteomes" id="UP000598971"/>
    </source>
</evidence>
<gene>
    <name evidence="8" type="ORF">GD597_17790</name>
</gene>
<protein>
    <submittedName>
        <fullName evidence="8">Sodium:proton antiporter</fullName>
    </submittedName>
</protein>
<evidence type="ECO:0000259" key="7">
    <source>
        <dbReference type="Pfam" id="PF03553"/>
    </source>
</evidence>
<evidence type="ECO:0000313" key="8">
    <source>
        <dbReference type="EMBL" id="NNV57329.1"/>
    </source>
</evidence>
<feature type="domain" description="Na+/H+ antiporter NhaC-like C-terminal" evidence="7">
    <location>
        <begin position="191"/>
        <end position="456"/>
    </location>
</feature>
<feature type="transmembrane region" description="Helical" evidence="6">
    <location>
        <begin position="106"/>
        <end position="131"/>
    </location>
</feature>
<feature type="transmembrane region" description="Helical" evidence="6">
    <location>
        <begin position="281"/>
        <end position="297"/>
    </location>
</feature>
<keyword evidence="4 6" id="KW-1133">Transmembrane helix</keyword>
<evidence type="ECO:0000256" key="4">
    <source>
        <dbReference type="ARBA" id="ARBA00022989"/>
    </source>
</evidence>
<feature type="transmembrane region" description="Helical" evidence="6">
    <location>
        <begin position="309"/>
        <end position="329"/>
    </location>
</feature>
<feature type="transmembrane region" description="Helical" evidence="6">
    <location>
        <begin position="67"/>
        <end position="85"/>
    </location>
</feature>
<feature type="transmembrane region" description="Helical" evidence="6">
    <location>
        <begin position="28"/>
        <end position="47"/>
    </location>
</feature>
<name>A0A8J8FJ85_9BACT</name>
<keyword evidence="5 6" id="KW-0472">Membrane</keyword>
<evidence type="ECO:0000256" key="2">
    <source>
        <dbReference type="ARBA" id="ARBA00022475"/>
    </source>
</evidence>
<feature type="transmembrane region" description="Helical" evidence="6">
    <location>
        <begin position="258"/>
        <end position="275"/>
    </location>
</feature>
<evidence type="ECO:0000256" key="1">
    <source>
        <dbReference type="ARBA" id="ARBA00004651"/>
    </source>
</evidence>
<dbReference type="Pfam" id="PF03553">
    <property type="entry name" value="Na_H_antiporter"/>
    <property type="match status" value="1"/>
</dbReference>
<dbReference type="AlphaFoldDB" id="A0A8J8FJ85"/>
<feature type="transmembrane region" description="Helical" evidence="6">
    <location>
        <begin position="196"/>
        <end position="218"/>
    </location>
</feature>
<feature type="transmembrane region" description="Helical" evidence="6">
    <location>
        <begin position="354"/>
        <end position="379"/>
    </location>
</feature>
<proteinExistence type="predicted"/>
<reference evidence="8" key="1">
    <citation type="submission" date="2019-10" db="EMBL/GenBank/DDBJ databases">
        <title>Draft genome sequence of Panacibacter sp. KCS-6.</title>
        <authorList>
            <person name="Yim K.J."/>
        </authorList>
    </citation>
    <scope>NUCLEOTIDE SEQUENCE</scope>
    <source>
        <strain evidence="8">KCS-6</strain>
    </source>
</reference>
<dbReference type="RefSeq" id="WP_171609276.1">
    <property type="nucleotide sequence ID" value="NZ_WHPF01000014.1"/>
</dbReference>
<keyword evidence="9" id="KW-1185">Reference proteome</keyword>
<accession>A0A8J8FJ85</accession>
<dbReference type="PANTHER" id="PTHR43478:SF1">
    <property type="entry name" value="NA+_H+ ANTIPORTER NHAC-LIKE C-TERMINAL DOMAIN-CONTAINING PROTEIN"/>
    <property type="match status" value="1"/>
</dbReference>
<organism evidence="8 9">
    <name type="scientific">Limnovirga soli</name>
    <dbReference type="NCBI Taxonomy" id="2656915"/>
    <lineage>
        <taxon>Bacteria</taxon>
        <taxon>Pseudomonadati</taxon>
        <taxon>Bacteroidota</taxon>
        <taxon>Chitinophagia</taxon>
        <taxon>Chitinophagales</taxon>
        <taxon>Chitinophagaceae</taxon>
        <taxon>Limnovirga</taxon>
    </lineage>
</organism>
<feature type="transmembrane region" description="Helical" evidence="6">
    <location>
        <begin position="6"/>
        <end position="21"/>
    </location>
</feature>
<keyword evidence="3 6" id="KW-0812">Transmembrane</keyword>